<dbReference type="PROSITE" id="PS51144">
    <property type="entry name" value="ALPHA_CA_2"/>
    <property type="match status" value="1"/>
</dbReference>
<proteinExistence type="inferred from homology"/>
<evidence type="ECO:0000313" key="9">
    <source>
        <dbReference type="EMBL" id="CAI5738187.1"/>
    </source>
</evidence>
<sequence length="285" mass="31527">MKTVIFVAAAIAASASYVSAGVAMSPTWGYRAKDKTMVHTSTWKTNWPACGGTHQSPIDIDTTPRSRRSRTLPLEFHGRCPTYNLTDPHEPLEVDVAGGDCGVTLQGEEYSMKQFHLHTPSEHTINGVHLDGEIHFVHATSDSEALLVVGIFLKVGPVTDEWLKPVLDALELVNSTTTKTDALVVDLNSYFELVRKAAVIGGVYNYAGSLTTPGCEENADWWVVENPIRISAIDFGRLHQDLVEYHITDDGDNARSVQPLNDRVVTRYRYRSSKKRNTSVNFSPL</sequence>
<feature type="chain" id="PRO_5043426713" description="carbonic anhydrase" evidence="7">
    <location>
        <begin position="21"/>
        <end position="285"/>
    </location>
</feature>
<feature type="signal peptide" evidence="7">
    <location>
        <begin position="1"/>
        <end position="20"/>
    </location>
</feature>
<keyword evidence="10" id="KW-1185">Reference proteome</keyword>
<dbReference type="InterPro" id="IPR023561">
    <property type="entry name" value="Carbonic_anhydrase_a-class"/>
</dbReference>
<reference evidence="9" key="1">
    <citation type="submission" date="2022-12" db="EMBL/GenBank/DDBJ databases">
        <authorList>
            <person name="Webb A."/>
        </authorList>
    </citation>
    <scope>NUCLEOTIDE SEQUENCE</scope>
    <source>
        <strain evidence="9">Hp1</strain>
    </source>
</reference>
<keyword evidence="3" id="KW-0479">Metal-binding</keyword>
<evidence type="ECO:0000259" key="8">
    <source>
        <dbReference type="PROSITE" id="PS51144"/>
    </source>
</evidence>
<evidence type="ECO:0000256" key="4">
    <source>
        <dbReference type="ARBA" id="ARBA00022833"/>
    </source>
</evidence>
<dbReference type="CDD" id="cd03124">
    <property type="entry name" value="alpha_CA_prokaryotic_like"/>
    <property type="match status" value="1"/>
</dbReference>
<protein>
    <recommendedName>
        <fullName evidence="2">carbonic anhydrase</fullName>
        <ecNumber evidence="2">4.2.1.1</ecNumber>
    </recommendedName>
</protein>
<keyword evidence="4" id="KW-0862">Zinc</keyword>
<name>A0AAV0UMN5_HYABA</name>
<keyword evidence="5" id="KW-0456">Lyase</keyword>
<keyword evidence="7" id="KW-0732">Signal</keyword>
<dbReference type="Gene3D" id="3.10.200.10">
    <property type="entry name" value="Alpha carbonic anhydrase"/>
    <property type="match status" value="1"/>
</dbReference>
<organism evidence="9 10">
    <name type="scientific">Hyaloperonospora brassicae</name>
    <name type="common">Brassica downy mildew</name>
    <name type="synonym">Peronospora brassicae</name>
    <dbReference type="NCBI Taxonomy" id="162125"/>
    <lineage>
        <taxon>Eukaryota</taxon>
        <taxon>Sar</taxon>
        <taxon>Stramenopiles</taxon>
        <taxon>Oomycota</taxon>
        <taxon>Peronosporomycetes</taxon>
        <taxon>Peronosporales</taxon>
        <taxon>Peronosporaceae</taxon>
        <taxon>Hyaloperonospora</taxon>
    </lineage>
</organism>
<dbReference type="Pfam" id="PF00194">
    <property type="entry name" value="Carb_anhydrase"/>
    <property type="match status" value="1"/>
</dbReference>
<feature type="domain" description="Alpha-carbonic anhydrase" evidence="8">
    <location>
        <begin position="26"/>
        <end position="269"/>
    </location>
</feature>
<gene>
    <name evidence="9" type="ORF">HBR001_LOCUS7406</name>
</gene>
<dbReference type="SMART" id="SM01057">
    <property type="entry name" value="Carb_anhydrase"/>
    <property type="match status" value="1"/>
</dbReference>
<evidence type="ECO:0000256" key="1">
    <source>
        <dbReference type="ARBA" id="ARBA00010718"/>
    </source>
</evidence>
<dbReference type="PANTHER" id="PTHR18952:SF265">
    <property type="entry name" value="CARBONIC ANHYDRASE"/>
    <property type="match status" value="1"/>
</dbReference>
<dbReference type="GO" id="GO:0008270">
    <property type="term" value="F:zinc ion binding"/>
    <property type="evidence" value="ECO:0007669"/>
    <property type="project" value="InterPro"/>
</dbReference>
<dbReference type="GO" id="GO:0004089">
    <property type="term" value="F:carbonate dehydratase activity"/>
    <property type="evidence" value="ECO:0007669"/>
    <property type="project" value="UniProtKB-EC"/>
</dbReference>
<evidence type="ECO:0000313" key="10">
    <source>
        <dbReference type="Proteomes" id="UP001162031"/>
    </source>
</evidence>
<dbReference type="EC" id="4.2.1.1" evidence="2"/>
<evidence type="ECO:0000256" key="5">
    <source>
        <dbReference type="ARBA" id="ARBA00023239"/>
    </source>
</evidence>
<evidence type="ECO:0000256" key="7">
    <source>
        <dbReference type="SAM" id="SignalP"/>
    </source>
</evidence>
<dbReference type="InterPro" id="IPR001148">
    <property type="entry name" value="CA_dom"/>
</dbReference>
<dbReference type="PANTHER" id="PTHR18952">
    <property type="entry name" value="CARBONIC ANHYDRASE"/>
    <property type="match status" value="1"/>
</dbReference>
<comment type="caution">
    <text evidence="9">The sequence shown here is derived from an EMBL/GenBank/DDBJ whole genome shotgun (WGS) entry which is preliminary data.</text>
</comment>
<comment type="catalytic activity">
    <reaction evidence="6">
        <text>hydrogencarbonate + H(+) = CO2 + H2O</text>
        <dbReference type="Rhea" id="RHEA:10748"/>
        <dbReference type="ChEBI" id="CHEBI:15377"/>
        <dbReference type="ChEBI" id="CHEBI:15378"/>
        <dbReference type="ChEBI" id="CHEBI:16526"/>
        <dbReference type="ChEBI" id="CHEBI:17544"/>
        <dbReference type="EC" id="4.2.1.1"/>
    </reaction>
</comment>
<evidence type="ECO:0000256" key="3">
    <source>
        <dbReference type="ARBA" id="ARBA00022723"/>
    </source>
</evidence>
<accession>A0AAV0UMN5</accession>
<dbReference type="AlphaFoldDB" id="A0AAV0UMN5"/>
<evidence type="ECO:0000256" key="6">
    <source>
        <dbReference type="ARBA" id="ARBA00048348"/>
    </source>
</evidence>
<dbReference type="Proteomes" id="UP001162031">
    <property type="component" value="Unassembled WGS sequence"/>
</dbReference>
<dbReference type="InterPro" id="IPR041891">
    <property type="entry name" value="Alpha_CA_prokaryot-like"/>
</dbReference>
<dbReference type="EMBL" id="CANTFL010001360">
    <property type="protein sequence ID" value="CAI5738187.1"/>
    <property type="molecule type" value="Genomic_DNA"/>
</dbReference>
<dbReference type="SUPFAM" id="SSF51069">
    <property type="entry name" value="Carbonic anhydrase"/>
    <property type="match status" value="1"/>
</dbReference>
<evidence type="ECO:0000256" key="2">
    <source>
        <dbReference type="ARBA" id="ARBA00012925"/>
    </source>
</evidence>
<dbReference type="InterPro" id="IPR036398">
    <property type="entry name" value="CA_dom_sf"/>
</dbReference>
<comment type="similarity">
    <text evidence="1">Belongs to the alpha-carbonic anhydrase family.</text>
</comment>